<sequence>MRGGAARGVHALGHGIQTEGGMEAVGRVRSAGESAGQTRESGFARQQRGGSVSVHGVCLHCGAGPRLEGRGPAVRHDE</sequence>
<evidence type="ECO:0000313" key="3">
    <source>
        <dbReference type="Proteomes" id="UP000272888"/>
    </source>
</evidence>
<name>A0A3A8PN55_9BACT</name>
<feature type="region of interest" description="Disordered" evidence="1">
    <location>
        <begin position="1"/>
        <end position="49"/>
    </location>
</feature>
<keyword evidence="3" id="KW-1185">Reference proteome</keyword>
<comment type="caution">
    <text evidence="2">The sequence shown here is derived from an EMBL/GenBank/DDBJ whole genome shotgun (WGS) entry which is preliminary data.</text>
</comment>
<gene>
    <name evidence="2" type="ORF">D7V93_19770</name>
</gene>
<accession>A0A3A8PN55</accession>
<organism evidence="2 3">
    <name type="scientific">Corallococcus llansteffanensis</name>
    <dbReference type="NCBI Taxonomy" id="2316731"/>
    <lineage>
        <taxon>Bacteria</taxon>
        <taxon>Pseudomonadati</taxon>
        <taxon>Myxococcota</taxon>
        <taxon>Myxococcia</taxon>
        <taxon>Myxococcales</taxon>
        <taxon>Cystobacterineae</taxon>
        <taxon>Myxococcaceae</taxon>
        <taxon>Corallococcus</taxon>
    </lineage>
</organism>
<evidence type="ECO:0000313" key="2">
    <source>
        <dbReference type="EMBL" id="RKH56650.1"/>
    </source>
</evidence>
<proteinExistence type="predicted"/>
<evidence type="ECO:0000256" key="1">
    <source>
        <dbReference type="SAM" id="MobiDB-lite"/>
    </source>
</evidence>
<reference evidence="3" key="1">
    <citation type="submission" date="2018-09" db="EMBL/GenBank/DDBJ databases">
        <authorList>
            <person name="Livingstone P.G."/>
            <person name="Whitworth D.E."/>
        </authorList>
    </citation>
    <scope>NUCLEOTIDE SEQUENCE [LARGE SCALE GENOMIC DNA]</scope>
    <source>
        <strain evidence="3">CA051B</strain>
    </source>
</reference>
<dbReference type="EMBL" id="RAWB01000201">
    <property type="protein sequence ID" value="RKH56650.1"/>
    <property type="molecule type" value="Genomic_DNA"/>
</dbReference>
<dbReference type="Proteomes" id="UP000272888">
    <property type="component" value="Unassembled WGS sequence"/>
</dbReference>
<protein>
    <submittedName>
        <fullName evidence="2">Uncharacterized protein</fullName>
    </submittedName>
</protein>
<dbReference type="AlphaFoldDB" id="A0A3A8PN55"/>